<dbReference type="HOGENOM" id="CLU_2001700_0_0_9"/>
<name>G9XA45_9FIRM</name>
<dbReference type="EMBL" id="AFZG01000001">
    <property type="protein sequence ID" value="EHL20291.1"/>
    <property type="molecule type" value="Genomic_DNA"/>
</dbReference>
<dbReference type="Proteomes" id="UP000003379">
    <property type="component" value="Unassembled WGS sequence"/>
</dbReference>
<protein>
    <submittedName>
        <fullName evidence="1">Uncharacterized protein</fullName>
    </submittedName>
</protein>
<dbReference type="AlphaFoldDB" id="G9XA45"/>
<dbReference type="RefSeq" id="WP_009528436.1">
    <property type="nucleotide sequence ID" value="NZ_JH414596.1"/>
</dbReference>
<organism evidence="1 2">
    <name type="scientific">Peptoanaerobacter stomatis</name>
    <dbReference type="NCBI Taxonomy" id="796937"/>
    <lineage>
        <taxon>Bacteria</taxon>
        <taxon>Bacillati</taxon>
        <taxon>Bacillota</taxon>
        <taxon>Clostridia</taxon>
        <taxon>Peptostreptococcales</taxon>
        <taxon>Filifactoraceae</taxon>
        <taxon>Peptoanaerobacter</taxon>
    </lineage>
</organism>
<evidence type="ECO:0000313" key="1">
    <source>
        <dbReference type="EMBL" id="EHL20291.1"/>
    </source>
</evidence>
<comment type="caution">
    <text evidence="1">The sequence shown here is derived from an EMBL/GenBank/DDBJ whole genome shotgun (WGS) entry which is preliminary data.</text>
</comment>
<proteinExistence type="predicted"/>
<accession>G9XA45</accession>
<reference evidence="1 2" key="1">
    <citation type="submission" date="2011-08" db="EMBL/GenBank/DDBJ databases">
        <title>The Genome Sequence of Eubacteriaceae bacterium CM5.</title>
        <authorList>
            <consortium name="The Broad Institute Genome Sequencing Platform"/>
            <person name="Earl A."/>
            <person name="Ward D."/>
            <person name="Feldgarden M."/>
            <person name="Gevers D."/>
            <person name="Sizova M."/>
            <person name="Hazen A."/>
            <person name="Epstein S."/>
            <person name="Young S.K."/>
            <person name="Zeng Q."/>
            <person name="Gargeya S."/>
            <person name="Fitzgerald M."/>
            <person name="Haas B."/>
            <person name="Abouelleil A."/>
            <person name="Alvarado L."/>
            <person name="Arachchi H.M."/>
            <person name="Berlin A."/>
            <person name="Brown A."/>
            <person name="Chapman S.B."/>
            <person name="Chen Z."/>
            <person name="Dunbar C."/>
            <person name="Freedman E."/>
            <person name="Gearin G."/>
            <person name="Gellesch M."/>
            <person name="Goldberg J."/>
            <person name="Griggs A."/>
            <person name="Gujja S."/>
            <person name="Heiman D."/>
            <person name="Howarth C."/>
            <person name="Larson L."/>
            <person name="Lui A."/>
            <person name="MacDonald P.J.P."/>
            <person name="Montmayeur A."/>
            <person name="Murphy C."/>
            <person name="Neiman D."/>
            <person name="Pearson M."/>
            <person name="Priest M."/>
            <person name="Roberts A."/>
            <person name="Saif S."/>
            <person name="Shea T."/>
            <person name="Shenoy N."/>
            <person name="Sisk P."/>
            <person name="Stolte C."/>
            <person name="Sykes S."/>
            <person name="Wortman J."/>
            <person name="Nusbaum C."/>
            <person name="Birren B."/>
        </authorList>
    </citation>
    <scope>NUCLEOTIDE SEQUENCE [LARGE SCALE GENOMIC DNA]</scope>
    <source>
        <strain evidence="1 2">CM5</strain>
    </source>
</reference>
<gene>
    <name evidence="1" type="ORF">HMPREF9628_00136</name>
</gene>
<evidence type="ECO:0000313" key="2">
    <source>
        <dbReference type="Proteomes" id="UP000003379"/>
    </source>
</evidence>
<sequence>MKIAINRVEPIILEFENGSTKTLMLNNSALMILTEEFGDINELFKNSTDKPIELLSKLIYAGIKATEPNFTYEEAEIIAVNGGFNLLVELTEHLSQVLNGYCKDESLKKNILQKAQEQIKKIKK</sequence>